<evidence type="ECO:0000313" key="2">
    <source>
        <dbReference type="EMBL" id="MFD1481777.1"/>
    </source>
</evidence>
<reference evidence="3" key="1">
    <citation type="journal article" date="2019" name="Int. J. Syst. Evol. Microbiol.">
        <title>The Global Catalogue of Microorganisms (GCM) 10K type strain sequencing project: providing services to taxonomists for standard genome sequencing and annotation.</title>
        <authorList>
            <consortium name="The Broad Institute Genomics Platform"/>
            <consortium name="The Broad Institute Genome Sequencing Center for Infectious Disease"/>
            <person name="Wu L."/>
            <person name="Ma J."/>
        </authorList>
    </citation>
    <scope>NUCLEOTIDE SEQUENCE [LARGE SCALE GENOMIC DNA]</scope>
    <source>
        <strain evidence="3">CCM 8875</strain>
    </source>
</reference>
<evidence type="ECO:0000256" key="1">
    <source>
        <dbReference type="SAM" id="Phobius"/>
    </source>
</evidence>
<keyword evidence="1" id="KW-1133">Transmembrane helix</keyword>
<organism evidence="2 3">
    <name type="scientific">Paracoccus nototheniae</name>
    <dbReference type="NCBI Taxonomy" id="2489002"/>
    <lineage>
        <taxon>Bacteria</taxon>
        <taxon>Pseudomonadati</taxon>
        <taxon>Pseudomonadota</taxon>
        <taxon>Alphaproteobacteria</taxon>
        <taxon>Rhodobacterales</taxon>
        <taxon>Paracoccaceae</taxon>
        <taxon>Paracoccus</taxon>
    </lineage>
</organism>
<protein>
    <submittedName>
        <fullName evidence="2">Uncharacterized protein</fullName>
    </submittedName>
</protein>
<accession>A0ABW4DVJ3</accession>
<evidence type="ECO:0000313" key="3">
    <source>
        <dbReference type="Proteomes" id="UP001597302"/>
    </source>
</evidence>
<gene>
    <name evidence="2" type="ORF">ACFQ5P_10770</name>
</gene>
<dbReference type="RefSeq" id="WP_131574098.1">
    <property type="nucleotide sequence ID" value="NZ_CBCSAJ010000010.1"/>
</dbReference>
<proteinExistence type="predicted"/>
<keyword evidence="3" id="KW-1185">Reference proteome</keyword>
<name>A0ABW4DVJ3_9RHOB</name>
<keyword evidence="1" id="KW-0472">Membrane</keyword>
<feature type="transmembrane region" description="Helical" evidence="1">
    <location>
        <begin position="21"/>
        <end position="45"/>
    </location>
</feature>
<keyword evidence="1" id="KW-0812">Transmembrane</keyword>
<dbReference type="EMBL" id="JBHTOQ010000022">
    <property type="protein sequence ID" value="MFD1481777.1"/>
    <property type="molecule type" value="Genomic_DNA"/>
</dbReference>
<comment type="caution">
    <text evidence="2">The sequence shown here is derived from an EMBL/GenBank/DDBJ whole genome shotgun (WGS) entry which is preliminary data.</text>
</comment>
<sequence>MHNLMWLVRAARWVRNPPSAKMVMMVFGIIAVGLIIAGVEMLGYWPEWATMERQPRFPR</sequence>
<dbReference type="Proteomes" id="UP001597302">
    <property type="component" value="Unassembled WGS sequence"/>
</dbReference>